<keyword evidence="14" id="KW-1185">Reference proteome</keyword>
<evidence type="ECO:0000256" key="9">
    <source>
        <dbReference type="ARBA" id="ARBA00023004"/>
    </source>
</evidence>
<proteinExistence type="inferred from homology"/>
<evidence type="ECO:0000256" key="11">
    <source>
        <dbReference type="ARBA" id="ARBA00048179"/>
    </source>
</evidence>
<dbReference type="GO" id="GO:0016740">
    <property type="term" value="F:transferase activity"/>
    <property type="evidence" value="ECO:0007669"/>
    <property type="project" value="UniProtKB-KW"/>
</dbReference>
<dbReference type="SUPFAM" id="SSF53850">
    <property type="entry name" value="Periplasmic binding protein-like II"/>
    <property type="match status" value="1"/>
</dbReference>
<evidence type="ECO:0000259" key="12">
    <source>
        <dbReference type="Pfam" id="PF09084"/>
    </source>
</evidence>
<comment type="catalytic activity">
    <reaction evidence="11">
        <text>N(6)-(pyridoxal phosphate)-L-lysyl-[4-amino-5-hydroxymethyl-2-methylpyrimidine phosphate synthase] + L-histidyl-[4-amino-5-hydroxymethyl-2-methylpyrimidine phosphate synthase] + 2 Fe(3+) + 4 H2O = L-lysyl-[4-amino-5-hydroxymethyl-2-methylpyrimidine phosphate synthase] + (2S)-2-amino-5-hydroxy-4-oxopentanoyl-[4-amino-5-hydroxymethyl-2-methylpyrimidine phosphate synthase] + 4-amino-2-methyl-5-(phosphooxymethyl)pyrimidine + 3-oxopropanoate + 2 Fe(2+) + 2 H(+)</text>
        <dbReference type="Rhea" id="RHEA:65756"/>
        <dbReference type="Rhea" id="RHEA-COMP:16892"/>
        <dbReference type="Rhea" id="RHEA-COMP:16893"/>
        <dbReference type="Rhea" id="RHEA-COMP:16894"/>
        <dbReference type="Rhea" id="RHEA-COMP:16895"/>
        <dbReference type="ChEBI" id="CHEBI:15377"/>
        <dbReference type="ChEBI" id="CHEBI:15378"/>
        <dbReference type="ChEBI" id="CHEBI:29033"/>
        <dbReference type="ChEBI" id="CHEBI:29034"/>
        <dbReference type="ChEBI" id="CHEBI:29969"/>
        <dbReference type="ChEBI" id="CHEBI:29979"/>
        <dbReference type="ChEBI" id="CHEBI:33190"/>
        <dbReference type="ChEBI" id="CHEBI:58354"/>
        <dbReference type="ChEBI" id="CHEBI:143915"/>
        <dbReference type="ChEBI" id="CHEBI:157692"/>
    </reaction>
    <physiologicalReaction direction="left-to-right" evidence="11">
        <dbReference type="Rhea" id="RHEA:65757"/>
    </physiologicalReaction>
</comment>
<dbReference type="Gene3D" id="3.40.190.10">
    <property type="entry name" value="Periplasmic binding protein-like II"/>
    <property type="match status" value="2"/>
</dbReference>
<keyword evidence="7" id="KW-0663">Pyridoxal phosphate</keyword>
<comment type="pathway">
    <text evidence="2">Cofactor biosynthesis; thiamine diphosphate biosynthesis.</text>
</comment>
<dbReference type="PANTHER" id="PTHR31528">
    <property type="entry name" value="4-AMINO-5-HYDROXYMETHYL-2-METHYLPYRIMIDINE PHOSPHATE SYNTHASE THI11-RELATED"/>
    <property type="match status" value="1"/>
</dbReference>
<dbReference type="Proteomes" id="UP000282957">
    <property type="component" value="Unassembled WGS sequence"/>
</dbReference>
<gene>
    <name evidence="13" type="ORF">EOD42_18595</name>
</gene>
<comment type="subunit">
    <text evidence="4">Homodimer.</text>
</comment>
<accession>A0A437M3S6</accession>
<evidence type="ECO:0000256" key="3">
    <source>
        <dbReference type="ARBA" id="ARBA00009406"/>
    </source>
</evidence>
<dbReference type="GO" id="GO:0009228">
    <property type="term" value="P:thiamine biosynthetic process"/>
    <property type="evidence" value="ECO:0007669"/>
    <property type="project" value="UniProtKB-KW"/>
</dbReference>
<comment type="similarity">
    <text evidence="3">Belongs to the NMT1/THI5 family.</text>
</comment>
<dbReference type="PANTHER" id="PTHR31528:SF1">
    <property type="entry name" value="4-AMINO-5-HYDROXYMETHYL-2-METHYLPYRIMIDINE PHOSPHATE SYNTHASE THI11-RELATED"/>
    <property type="match status" value="1"/>
</dbReference>
<name>A0A437M3S6_9PROT</name>
<evidence type="ECO:0000256" key="6">
    <source>
        <dbReference type="ARBA" id="ARBA00022723"/>
    </source>
</evidence>
<evidence type="ECO:0000256" key="5">
    <source>
        <dbReference type="ARBA" id="ARBA00022679"/>
    </source>
</evidence>
<evidence type="ECO:0000256" key="8">
    <source>
        <dbReference type="ARBA" id="ARBA00022977"/>
    </source>
</evidence>
<comment type="caution">
    <text evidence="13">The sequence shown here is derived from an EMBL/GenBank/DDBJ whole genome shotgun (WGS) entry which is preliminary data.</text>
</comment>
<organism evidence="13 14">
    <name type="scientific">Rhodovarius crocodyli</name>
    <dbReference type="NCBI Taxonomy" id="1979269"/>
    <lineage>
        <taxon>Bacteria</taxon>
        <taxon>Pseudomonadati</taxon>
        <taxon>Pseudomonadota</taxon>
        <taxon>Alphaproteobacteria</taxon>
        <taxon>Acetobacterales</taxon>
        <taxon>Roseomonadaceae</taxon>
        <taxon>Rhodovarius</taxon>
    </lineage>
</organism>
<dbReference type="InterPro" id="IPR027939">
    <property type="entry name" value="NMT1/THI5"/>
</dbReference>
<dbReference type="GO" id="GO:0046872">
    <property type="term" value="F:metal ion binding"/>
    <property type="evidence" value="ECO:0007669"/>
    <property type="project" value="UniProtKB-KW"/>
</dbReference>
<keyword evidence="8" id="KW-0784">Thiamine biosynthesis</keyword>
<evidence type="ECO:0000256" key="4">
    <source>
        <dbReference type="ARBA" id="ARBA00011738"/>
    </source>
</evidence>
<dbReference type="EMBL" id="SACL01000007">
    <property type="protein sequence ID" value="RVT92225.1"/>
    <property type="molecule type" value="Genomic_DNA"/>
</dbReference>
<evidence type="ECO:0000256" key="2">
    <source>
        <dbReference type="ARBA" id="ARBA00004948"/>
    </source>
</evidence>
<reference evidence="13 14" key="1">
    <citation type="submission" date="2019-01" db="EMBL/GenBank/DDBJ databases">
        <authorList>
            <person name="Chen W.-M."/>
        </authorList>
    </citation>
    <scope>NUCLEOTIDE SEQUENCE [LARGE SCALE GENOMIC DNA]</scope>
    <source>
        <strain evidence="13 14">CCP-6</strain>
    </source>
</reference>
<keyword evidence="6" id="KW-0479">Metal-binding</keyword>
<dbReference type="AlphaFoldDB" id="A0A437M3S6"/>
<evidence type="ECO:0000256" key="1">
    <source>
        <dbReference type="ARBA" id="ARBA00003469"/>
    </source>
</evidence>
<dbReference type="InterPro" id="IPR015168">
    <property type="entry name" value="SsuA/THI5"/>
</dbReference>
<comment type="function">
    <text evidence="1">Responsible for the formation of the pyrimidine heterocycle in the thiamine biosynthesis pathway. Catalyzes the formation of hydroxymethylpyrimidine phosphate (HMP-P) from histidine and pyridoxal phosphate (PLP). The protein uses PLP and the active site histidine to form HMP-P, generating an inactive enzyme. The enzyme can only undergo a single turnover, which suggests it is a suicide enzyme.</text>
</comment>
<evidence type="ECO:0000313" key="14">
    <source>
        <dbReference type="Proteomes" id="UP000282957"/>
    </source>
</evidence>
<dbReference type="OrthoDB" id="6531500at2"/>
<keyword evidence="5" id="KW-0808">Transferase</keyword>
<feature type="domain" description="SsuA/THI5-like" evidence="12">
    <location>
        <begin position="29"/>
        <end position="238"/>
    </location>
</feature>
<evidence type="ECO:0000256" key="10">
    <source>
        <dbReference type="ARBA" id="ARBA00033171"/>
    </source>
</evidence>
<evidence type="ECO:0000313" key="13">
    <source>
        <dbReference type="EMBL" id="RVT92225.1"/>
    </source>
</evidence>
<protein>
    <recommendedName>
        <fullName evidence="10">Thiamine pyrimidine synthase</fullName>
    </recommendedName>
</protein>
<sequence length="309" mass="34504">MVQPARRSRKVEKMRPIRLQETFRAVFYVPFYAAILRGAYAAEGVEVTLLDGSEPAHAKDSVLQGRAEVAWGGPMRMMLAHDADPDCPLRNFGAAVLGDPFFLVGRGPRPDFRLRDLAGLRFATVSEVPTPWWALQEDIRQDGLDPESLSRHTTGTMQQNAEALVAGELDVIQVFEPFVSRLEDQGCQVWHAAASRGPTAYTTFMSTTANLREYAPEFRAMLKGLGKTLEWLHATPDAEVAATVKPLFPELDVSLIERAIARYRPLKIWTPTPYFPAEPWEKLEHAMFTAGAIKRKPGWAHCVDNSLMA</sequence>
<dbReference type="Pfam" id="PF09084">
    <property type="entry name" value="NMT1"/>
    <property type="match status" value="1"/>
</dbReference>
<keyword evidence="9" id="KW-0408">Iron</keyword>
<evidence type="ECO:0000256" key="7">
    <source>
        <dbReference type="ARBA" id="ARBA00022898"/>
    </source>
</evidence>